<evidence type="ECO:0000259" key="6">
    <source>
        <dbReference type="PROSITE" id="PS50110"/>
    </source>
</evidence>
<comment type="caution">
    <text evidence="7">The sequence shown here is derived from an EMBL/GenBank/DDBJ whole genome shotgun (WGS) entry which is preliminary data.</text>
</comment>
<dbReference type="OrthoDB" id="118459at2"/>
<dbReference type="PANTHER" id="PTHR43214:SF43">
    <property type="entry name" value="TWO-COMPONENT RESPONSE REGULATOR"/>
    <property type="match status" value="1"/>
</dbReference>
<dbReference type="PANTHER" id="PTHR43214">
    <property type="entry name" value="TWO-COMPONENT RESPONSE REGULATOR"/>
    <property type="match status" value="1"/>
</dbReference>
<feature type="modified residue" description="4-aspartylphosphate" evidence="3">
    <location>
        <position position="66"/>
    </location>
</feature>
<dbReference type="SMART" id="SM00448">
    <property type="entry name" value="REC"/>
    <property type="match status" value="1"/>
</dbReference>
<feature type="domain" description="HTH luxR-type" evidence="5">
    <location>
        <begin position="162"/>
        <end position="227"/>
    </location>
</feature>
<accession>A0A4V3FTN6</accession>
<dbReference type="Pfam" id="PF00072">
    <property type="entry name" value="Response_reg"/>
    <property type="match status" value="1"/>
</dbReference>
<dbReference type="SMART" id="SM00421">
    <property type="entry name" value="HTH_LUXR"/>
    <property type="match status" value="1"/>
</dbReference>
<dbReference type="GO" id="GO:0000160">
    <property type="term" value="P:phosphorelay signal transduction system"/>
    <property type="evidence" value="ECO:0007669"/>
    <property type="project" value="InterPro"/>
</dbReference>
<dbReference type="Proteomes" id="UP000294927">
    <property type="component" value="Unassembled WGS sequence"/>
</dbReference>
<dbReference type="InterPro" id="IPR000792">
    <property type="entry name" value="Tscrpt_reg_LuxR_C"/>
</dbReference>
<dbReference type="InterPro" id="IPR016032">
    <property type="entry name" value="Sig_transdc_resp-reg_C-effctor"/>
</dbReference>
<gene>
    <name evidence="7" type="ORF">CLV71_105162</name>
</gene>
<name>A0A4V3FTN6_9PSEU</name>
<evidence type="ECO:0000256" key="4">
    <source>
        <dbReference type="SAM" id="MobiDB-lite"/>
    </source>
</evidence>
<dbReference type="EMBL" id="SOCP01000005">
    <property type="protein sequence ID" value="TDV52031.1"/>
    <property type="molecule type" value="Genomic_DNA"/>
</dbReference>
<dbReference type="RefSeq" id="WP_133903446.1">
    <property type="nucleotide sequence ID" value="NZ_SOCP01000005.1"/>
</dbReference>
<evidence type="ECO:0000256" key="3">
    <source>
        <dbReference type="PROSITE-ProRule" id="PRU00169"/>
    </source>
</evidence>
<keyword evidence="8" id="KW-1185">Reference proteome</keyword>
<evidence type="ECO:0000256" key="2">
    <source>
        <dbReference type="ARBA" id="ARBA00023125"/>
    </source>
</evidence>
<feature type="domain" description="Response regulatory" evidence="6">
    <location>
        <begin position="15"/>
        <end position="138"/>
    </location>
</feature>
<protein>
    <submittedName>
        <fullName evidence="7">DNA-binding NarL/FixJ family response regulator</fullName>
    </submittedName>
</protein>
<evidence type="ECO:0000259" key="5">
    <source>
        <dbReference type="PROSITE" id="PS50043"/>
    </source>
</evidence>
<reference evidence="7 8" key="1">
    <citation type="submission" date="2019-03" db="EMBL/GenBank/DDBJ databases">
        <title>Genomic Encyclopedia of Archaeal and Bacterial Type Strains, Phase II (KMG-II): from individual species to whole genera.</title>
        <authorList>
            <person name="Goeker M."/>
        </authorList>
    </citation>
    <scope>NUCLEOTIDE SEQUENCE [LARGE SCALE GENOMIC DNA]</scope>
    <source>
        <strain evidence="7 8">DSM 45499</strain>
    </source>
</reference>
<dbReference type="PRINTS" id="PR00038">
    <property type="entry name" value="HTHLUXR"/>
</dbReference>
<dbReference type="PROSITE" id="PS50110">
    <property type="entry name" value="RESPONSE_REGULATORY"/>
    <property type="match status" value="1"/>
</dbReference>
<proteinExistence type="predicted"/>
<dbReference type="SUPFAM" id="SSF52172">
    <property type="entry name" value="CheY-like"/>
    <property type="match status" value="1"/>
</dbReference>
<sequence length="238" mass="25865">MADEPEVPATDEKVSVLIVENHAIYRRGLCAQFAVDPAIEVLAECDTAAEAVRKALELRPSVVLMDLHLPWAVGRHPTYCGARAILQILQEWPGANIAVITMFEDDERVREALKAGARSFISKDGEPAELIQMVHLTAKGTGVLNRKASEYVAKSLPHSANGSRHFTELTPRENDVLALAAAGNPDSRIAVKLDVATKTVANNWTNIRQKLGVSSREEAVELARDNDFRQDGGPGEPG</sequence>
<keyword evidence="2 7" id="KW-0238">DNA-binding</keyword>
<dbReference type="Pfam" id="PF00196">
    <property type="entry name" value="GerE"/>
    <property type="match status" value="1"/>
</dbReference>
<dbReference type="InterPro" id="IPR039420">
    <property type="entry name" value="WalR-like"/>
</dbReference>
<dbReference type="AlphaFoldDB" id="A0A4V3FTN6"/>
<keyword evidence="1 3" id="KW-0597">Phosphoprotein</keyword>
<dbReference type="SUPFAM" id="SSF46894">
    <property type="entry name" value="C-terminal effector domain of the bipartite response regulators"/>
    <property type="match status" value="1"/>
</dbReference>
<dbReference type="InterPro" id="IPR058245">
    <property type="entry name" value="NreC/VraR/RcsB-like_REC"/>
</dbReference>
<dbReference type="GO" id="GO:0006355">
    <property type="term" value="P:regulation of DNA-templated transcription"/>
    <property type="evidence" value="ECO:0007669"/>
    <property type="project" value="InterPro"/>
</dbReference>
<dbReference type="CDD" id="cd06170">
    <property type="entry name" value="LuxR_C_like"/>
    <property type="match status" value="1"/>
</dbReference>
<dbReference type="PROSITE" id="PS50043">
    <property type="entry name" value="HTH_LUXR_2"/>
    <property type="match status" value="1"/>
</dbReference>
<feature type="region of interest" description="Disordered" evidence="4">
    <location>
        <begin position="215"/>
        <end position="238"/>
    </location>
</feature>
<dbReference type="InterPro" id="IPR011006">
    <property type="entry name" value="CheY-like_superfamily"/>
</dbReference>
<organism evidence="7 8">
    <name type="scientific">Actinophytocola oryzae</name>
    <dbReference type="NCBI Taxonomy" id="502181"/>
    <lineage>
        <taxon>Bacteria</taxon>
        <taxon>Bacillati</taxon>
        <taxon>Actinomycetota</taxon>
        <taxon>Actinomycetes</taxon>
        <taxon>Pseudonocardiales</taxon>
        <taxon>Pseudonocardiaceae</taxon>
    </lineage>
</organism>
<evidence type="ECO:0000256" key="1">
    <source>
        <dbReference type="ARBA" id="ARBA00022553"/>
    </source>
</evidence>
<dbReference type="InterPro" id="IPR001789">
    <property type="entry name" value="Sig_transdc_resp-reg_receiver"/>
</dbReference>
<dbReference type="Gene3D" id="3.40.50.2300">
    <property type="match status" value="1"/>
</dbReference>
<evidence type="ECO:0000313" key="7">
    <source>
        <dbReference type="EMBL" id="TDV52031.1"/>
    </source>
</evidence>
<feature type="compositionally biased region" description="Basic and acidic residues" evidence="4">
    <location>
        <begin position="215"/>
        <end position="230"/>
    </location>
</feature>
<dbReference type="CDD" id="cd17535">
    <property type="entry name" value="REC_NarL-like"/>
    <property type="match status" value="1"/>
</dbReference>
<dbReference type="GO" id="GO:0003677">
    <property type="term" value="F:DNA binding"/>
    <property type="evidence" value="ECO:0007669"/>
    <property type="project" value="UniProtKB-KW"/>
</dbReference>
<evidence type="ECO:0000313" key="8">
    <source>
        <dbReference type="Proteomes" id="UP000294927"/>
    </source>
</evidence>